<evidence type="ECO:0000313" key="3">
    <source>
        <dbReference type="EMBL" id="KAG7390492.1"/>
    </source>
</evidence>
<protein>
    <submittedName>
        <fullName evidence="3">Uncharacterized protein</fullName>
    </submittedName>
</protein>
<dbReference type="Proteomes" id="UP000694044">
    <property type="component" value="Unassembled WGS sequence"/>
</dbReference>
<keyword evidence="4" id="KW-1185">Reference proteome</keyword>
<accession>A0A8T1W930</accession>
<dbReference type="OrthoDB" id="72630at2759"/>
<evidence type="ECO:0000256" key="1">
    <source>
        <dbReference type="SAM" id="Coils"/>
    </source>
</evidence>
<dbReference type="AlphaFoldDB" id="A0A8T1W930"/>
<reference evidence="3" key="1">
    <citation type="submission" date="2021-02" db="EMBL/GenBank/DDBJ databases">
        <authorList>
            <person name="Palmer J.M."/>
        </authorList>
    </citation>
    <scope>NUCLEOTIDE SEQUENCE</scope>
    <source>
        <strain evidence="3">SCRP734</strain>
    </source>
</reference>
<evidence type="ECO:0000313" key="4">
    <source>
        <dbReference type="Proteomes" id="UP000694044"/>
    </source>
</evidence>
<evidence type="ECO:0000256" key="2">
    <source>
        <dbReference type="SAM" id="MobiDB-lite"/>
    </source>
</evidence>
<feature type="region of interest" description="Disordered" evidence="2">
    <location>
        <begin position="46"/>
        <end position="67"/>
    </location>
</feature>
<comment type="caution">
    <text evidence="3">The sequence shown here is derived from an EMBL/GenBank/DDBJ whole genome shotgun (WGS) entry which is preliminary data.</text>
</comment>
<organism evidence="3 4">
    <name type="scientific">Phytophthora pseudosyringae</name>
    <dbReference type="NCBI Taxonomy" id="221518"/>
    <lineage>
        <taxon>Eukaryota</taxon>
        <taxon>Sar</taxon>
        <taxon>Stramenopiles</taxon>
        <taxon>Oomycota</taxon>
        <taxon>Peronosporomycetes</taxon>
        <taxon>Peronosporales</taxon>
        <taxon>Peronosporaceae</taxon>
        <taxon>Phytophthora</taxon>
    </lineage>
</organism>
<feature type="compositionally biased region" description="Low complexity" evidence="2">
    <location>
        <begin position="48"/>
        <end position="63"/>
    </location>
</feature>
<name>A0A8T1W930_9STRA</name>
<proteinExistence type="predicted"/>
<feature type="coiled-coil region" evidence="1">
    <location>
        <begin position="276"/>
        <end position="368"/>
    </location>
</feature>
<keyword evidence="1" id="KW-0175">Coiled coil</keyword>
<feature type="compositionally biased region" description="Low complexity" evidence="2">
    <location>
        <begin position="112"/>
        <end position="126"/>
    </location>
</feature>
<feature type="region of interest" description="Disordered" evidence="2">
    <location>
        <begin position="104"/>
        <end position="132"/>
    </location>
</feature>
<sequence>MEVQAPAGRPPLTIITNLSQQQTKASQAKQIHAAVHSHAIVDNKLLRSRTLSPSSRPTSASTAPPTPAIVNVAKLKTFTPTSTPTAAARSRAYKYCSDPDCASPLASDAESSRATEPATARTTPTSVTSGPHVSTMNTDTYFKLLKKSQVLEHLVQLSSHVGESEQQVRRLQCEQARSQCVQDRVFAELERYRRQVVDAQHQFLGLIEALTALCIREEKFQVSTTDEAEGPETHGAVSAEEQTLLDLQRATSPTAKSSSGSTLETQALATVGRQRVQQLEAICARYERQLVGSEAALSQAIYSDAARESVAKIAQLEARNQLHEADKQALQVQLELARGQVTHLQGQLTQTQERRTTLEHVKQQLEQELTRHTTATQRFASDLQTELRRRYGVVPSVLELKWHNYFPRLSRPF</sequence>
<gene>
    <name evidence="3" type="ORF">PHYPSEUDO_007718</name>
</gene>
<dbReference type="EMBL" id="JAGDFM010000031">
    <property type="protein sequence ID" value="KAG7390492.1"/>
    <property type="molecule type" value="Genomic_DNA"/>
</dbReference>